<dbReference type="PATRIC" id="fig|123899.6.peg.3229"/>
<keyword evidence="5 10" id="KW-0812">Transmembrane</keyword>
<evidence type="ECO:0000259" key="11">
    <source>
        <dbReference type="PROSITE" id="PS50883"/>
    </source>
</evidence>
<keyword evidence="13" id="KW-1185">Reference proteome</keyword>
<evidence type="ECO:0000256" key="4">
    <source>
        <dbReference type="ARBA" id="ARBA00022636"/>
    </source>
</evidence>
<dbReference type="PANTHER" id="PTHR33121:SF81">
    <property type="entry name" value="CYCLIC DI-GMP PHOSPHODIESTERASE PDEB-RELATED"/>
    <property type="match status" value="1"/>
</dbReference>
<evidence type="ECO:0000256" key="9">
    <source>
        <dbReference type="ARBA" id="ARBA00034290"/>
    </source>
</evidence>
<evidence type="ECO:0000256" key="10">
    <source>
        <dbReference type="SAM" id="Phobius"/>
    </source>
</evidence>
<dbReference type="PROSITE" id="PS50883">
    <property type="entry name" value="EAL"/>
    <property type="match status" value="1"/>
</dbReference>
<evidence type="ECO:0000256" key="6">
    <source>
        <dbReference type="ARBA" id="ARBA00022801"/>
    </source>
</evidence>
<proteinExistence type="predicted"/>
<dbReference type="CDD" id="cd01948">
    <property type="entry name" value="EAL"/>
    <property type="match status" value="1"/>
</dbReference>
<dbReference type="SUPFAM" id="SSF141868">
    <property type="entry name" value="EAL domain-like"/>
    <property type="match status" value="1"/>
</dbReference>
<dbReference type="OrthoDB" id="9813903at2"/>
<gene>
    <name evidence="12" type="primary">ycgG</name>
    <name evidence="12" type="ORF">SAMEA3906487_03233</name>
</gene>
<feature type="domain" description="EAL" evidence="11">
    <location>
        <begin position="264"/>
        <end position="516"/>
    </location>
</feature>
<comment type="subcellular location">
    <subcellularLocation>
        <location evidence="1">Cell membrane</location>
        <topology evidence="1">Multi-pass membrane protein</topology>
    </subcellularLocation>
</comment>
<dbReference type="eggNOG" id="COG4943">
    <property type="taxonomic scope" value="Bacteria"/>
</dbReference>
<dbReference type="PANTHER" id="PTHR33121">
    <property type="entry name" value="CYCLIC DI-GMP PHOSPHODIESTERASE PDEF"/>
    <property type="match status" value="1"/>
</dbReference>
<dbReference type="Pfam" id="PF00563">
    <property type="entry name" value="EAL"/>
    <property type="match status" value="1"/>
</dbReference>
<dbReference type="GO" id="GO:0071111">
    <property type="term" value="F:cyclic-guanylate-specific phosphodiesterase activity"/>
    <property type="evidence" value="ECO:0007669"/>
    <property type="project" value="UniProtKB-EC"/>
</dbReference>
<dbReference type="RefSeq" id="WP_063492254.1">
    <property type="nucleotide sequence ID" value="NZ_CP016340.1"/>
</dbReference>
<keyword evidence="8 10" id="KW-0472">Membrane</keyword>
<dbReference type="InterPro" id="IPR035919">
    <property type="entry name" value="EAL_sf"/>
</dbReference>
<dbReference type="InterPro" id="IPR001633">
    <property type="entry name" value="EAL_dom"/>
</dbReference>
<sequence>MYKAFQTARARQWRYLATISVLLPVLICLLLAWISAQRLNANAGSNEAATVRHQIERILREAGIAVDIMMPQLARDCPSLQLGLARMASQRPYFRSLMMFEKQAPFCSSLLVTPLDSQQRWNLSFSRSLRVIENTPVAFSYPGLLLSDYDPKTDRHAVAVVDGQYLQDMIDSVAALDGHLIEVRIDGAPGFASRPVPDGFVKGSEVELWKESFVAAGAHFVILVEASDRLVWATWLRLLAAFLPAALVIGLLLAWVLSRVQRQRLSFGEQIHAAMRAGEFYMAYQPVCEVQGARCAGVEALMRWERPGYGSVSPGVFIPAAEVEGAIVALTRHAMELIEKDWAAMSLPSSLHMGLNIAAEHLVQPTFPEEMLAFKQRLGPTGPKLVLELTERSMVEDTGRAQDNIARLRAGGMLVAIDDFGSGYCSLSYLQQFPVDFLKIDKVFVDAIVNAQQESPILDLILTLGQRLQLAVVAEGVTTPAQYTYLSARQVTYVQGYLIARPMAANVLACWYLRQGQDVMAGKLPDADENAGSEEPA</sequence>
<evidence type="ECO:0000313" key="13">
    <source>
        <dbReference type="Proteomes" id="UP000076825"/>
    </source>
</evidence>
<keyword evidence="4" id="KW-0973">c-di-GMP</keyword>
<evidence type="ECO:0000256" key="1">
    <source>
        <dbReference type="ARBA" id="ARBA00004651"/>
    </source>
</evidence>
<evidence type="ECO:0000256" key="5">
    <source>
        <dbReference type="ARBA" id="ARBA00022692"/>
    </source>
</evidence>
<comment type="catalytic activity">
    <reaction evidence="9">
        <text>3',3'-c-di-GMP + H2O = 5'-phosphoguanylyl(3'-&gt;5')guanosine + H(+)</text>
        <dbReference type="Rhea" id="RHEA:24902"/>
        <dbReference type="ChEBI" id="CHEBI:15377"/>
        <dbReference type="ChEBI" id="CHEBI:15378"/>
        <dbReference type="ChEBI" id="CHEBI:58754"/>
        <dbReference type="ChEBI" id="CHEBI:58805"/>
        <dbReference type="EC" id="3.1.4.52"/>
    </reaction>
</comment>
<dbReference type="AlphaFoldDB" id="A0A157KCA9"/>
<dbReference type="GO" id="GO:0005886">
    <property type="term" value="C:plasma membrane"/>
    <property type="evidence" value="ECO:0007669"/>
    <property type="project" value="UniProtKB-SubCell"/>
</dbReference>
<name>A0A157KCA9_9BORD</name>
<organism evidence="12 13">
    <name type="scientific">Bordetella trematum</name>
    <dbReference type="NCBI Taxonomy" id="123899"/>
    <lineage>
        <taxon>Bacteria</taxon>
        <taxon>Pseudomonadati</taxon>
        <taxon>Pseudomonadota</taxon>
        <taxon>Betaproteobacteria</taxon>
        <taxon>Burkholderiales</taxon>
        <taxon>Alcaligenaceae</taxon>
        <taxon>Bordetella</taxon>
    </lineage>
</organism>
<evidence type="ECO:0000256" key="3">
    <source>
        <dbReference type="ARBA" id="ARBA00022475"/>
    </source>
</evidence>
<dbReference type="STRING" id="123899.SAMEA3906487_03233"/>
<protein>
    <recommendedName>
        <fullName evidence="2">cyclic-guanylate-specific phosphodiesterase</fullName>
        <ecNumber evidence="2">3.1.4.52</ecNumber>
    </recommendedName>
</protein>
<dbReference type="SMART" id="SM00052">
    <property type="entry name" value="EAL"/>
    <property type="match status" value="1"/>
</dbReference>
<reference evidence="12 13" key="1">
    <citation type="submission" date="2016-04" db="EMBL/GenBank/DDBJ databases">
        <authorList>
            <consortium name="Pathogen Informatics"/>
        </authorList>
    </citation>
    <scope>NUCLEOTIDE SEQUENCE [LARGE SCALE GENOMIC DNA]</scope>
    <source>
        <strain evidence="12 13">H044680328</strain>
    </source>
</reference>
<dbReference type="GeneID" id="56589527"/>
<accession>A0A157KCA9</accession>
<evidence type="ECO:0000256" key="8">
    <source>
        <dbReference type="ARBA" id="ARBA00023136"/>
    </source>
</evidence>
<dbReference type="EC" id="3.1.4.52" evidence="2"/>
<dbReference type="InterPro" id="IPR024744">
    <property type="entry name" value="CSS-motif_dom"/>
</dbReference>
<dbReference type="Pfam" id="PF12792">
    <property type="entry name" value="CSS-motif"/>
    <property type="match status" value="1"/>
</dbReference>
<dbReference type="EMBL" id="LT546645">
    <property type="protein sequence ID" value="SAI72528.1"/>
    <property type="molecule type" value="Genomic_DNA"/>
</dbReference>
<keyword evidence="6" id="KW-0378">Hydrolase</keyword>
<keyword evidence="3" id="KW-1003">Cell membrane</keyword>
<keyword evidence="7 10" id="KW-1133">Transmembrane helix</keyword>
<feature type="transmembrane region" description="Helical" evidence="10">
    <location>
        <begin position="235"/>
        <end position="257"/>
    </location>
</feature>
<dbReference type="KEGG" id="btrm:SAMEA390648703233"/>
<evidence type="ECO:0000256" key="7">
    <source>
        <dbReference type="ARBA" id="ARBA00022989"/>
    </source>
</evidence>
<dbReference type="InterPro" id="IPR050706">
    <property type="entry name" value="Cyclic-di-GMP_PDE-like"/>
</dbReference>
<evidence type="ECO:0000313" key="12">
    <source>
        <dbReference type="EMBL" id="SAI72528.1"/>
    </source>
</evidence>
<dbReference type="Proteomes" id="UP000076825">
    <property type="component" value="Chromosome 1"/>
</dbReference>
<evidence type="ECO:0000256" key="2">
    <source>
        <dbReference type="ARBA" id="ARBA00012282"/>
    </source>
</evidence>
<dbReference type="Gene3D" id="3.20.20.450">
    <property type="entry name" value="EAL domain"/>
    <property type="match status" value="1"/>
</dbReference>